<gene>
    <name evidence="4" type="ORF">KVV02_007548</name>
</gene>
<feature type="compositionally biased region" description="Low complexity" evidence="2">
    <location>
        <begin position="118"/>
        <end position="146"/>
    </location>
</feature>
<comment type="caution">
    <text evidence="4">The sequence shown here is derived from an EMBL/GenBank/DDBJ whole genome shotgun (WGS) entry which is preliminary data.</text>
</comment>
<dbReference type="Pfam" id="PF07282">
    <property type="entry name" value="Cas12f1-like_TNB"/>
    <property type="match status" value="1"/>
</dbReference>
<sequence length="509" mass="56538">MTRQLFLSGRSNFARHGAVGHPADQSLPSVFDFETSEYQEAIEALAGASKNDQSYVQSKKDFKELVQEDLATRYPRPPAAESQDSPDRKYLLCGTFCTDGYQVKLQAYHLDHPKKNPSSSSSSSSSTSSSALPSTSASASSTSARSGYRRKAQYIQEALRTPDDVRSVLGDQHSRIAGSIDPGLHKPATFMVQDTLDPEHRLVIDIPRGDLTFNERLFRSRLNRARKRDQIHEVEQAIVGFRLDDPPAWCTAQPSPVQPPPAQPPPAQPSPAQPSPEQPSPEQPSPEHQPATAPEPTTAADSFDQEGSLDTPIITFATARTRFEDHARSILNSFAQLRNFYGSDEYKQWLYQKQQGTRAEHGKAVHSILKTLQDPTHAEHPYIKNKAAIRDRRPMLGIGDGNFAKIRSGADRSGKFRDLLVGEALGRGVPTYQLDEFRTSATCCVCGDTNKTQGRTVICQGETCGTRKDRDHNAVNNMSRAMVEWTREFAWPEHLKRNTTVKVTLPFPL</sequence>
<feature type="region of interest" description="Disordered" evidence="2">
    <location>
        <begin position="112"/>
        <end position="147"/>
    </location>
</feature>
<evidence type="ECO:0000259" key="3">
    <source>
        <dbReference type="Pfam" id="PF07282"/>
    </source>
</evidence>
<dbReference type="EMBL" id="JAIFTL010000039">
    <property type="protein sequence ID" value="KAG9325517.1"/>
    <property type="molecule type" value="Genomic_DNA"/>
</dbReference>
<protein>
    <recommendedName>
        <fullName evidence="3">Cas12f1-like TNB domain-containing protein</fullName>
    </recommendedName>
</protein>
<evidence type="ECO:0000256" key="2">
    <source>
        <dbReference type="SAM" id="MobiDB-lite"/>
    </source>
</evidence>
<feature type="compositionally biased region" description="Pro residues" evidence="2">
    <location>
        <begin position="256"/>
        <end position="284"/>
    </location>
</feature>
<dbReference type="InterPro" id="IPR010095">
    <property type="entry name" value="Cas12f1-like_TNB"/>
</dbReference>
<reference evidence="4" key="1">
    <citation type="submission" date="2021-07" db="EMBL/GenBank/DDBJ databases">
        <title>Draft genome of Mortierella alpina, strain LL118, isolated from an aspen leaf litter sample.</title>
        <authorList>
            <person name="Yang S."/>
            <person name="Vinatzer B.A."/>
        </authorList>
    </citation>
    <scope>NUCLEOTIDE SEQUENCE</scope>
    <source>
        <strain evidence="4">LL118</strain>
    </source>
</reference>
<feature type="region of interest" description="Disordered" evidence="2">
    <location>
        <begin position="245"/>
        <end position="307"/>
    </location>
</feature>
<proteinExistence type="predicted"/>
<name>A0A9P8A702_MORAP</name>
<feature type="domain" description="Cas12f1-like TNB" evidence="3">
    <location>
        <begin position="414"/>
        <end position="477"/>
    </location>
</feature>
<feature type="compositionally biased region" description="Low complexity" evidence="2">
    <location>
        <begin position="286"/>
        <end position="300"/>
    </location>
</feature>
<evidence type="ECO:0000313" key="4">
    <source>
        <dbReference type="EMBL" id="KAG9325517.1"/>
    </source>
</evidence>
<evidence type="ECO:0000313" key="5">
    <source>
        <dbReference type="Proteomes" id="UP000717515"/>
    </source>
</evidence>
<evidence type="ECO:0000256" key="1">
    <source>
        <dbReference type="ARBA" id="ARBA00023125"/>
    </source>
</evidence>
<dbReference type="Proteomes" id="UP000717515">
    <property type="component" value="Unassembled WGS sequence"/>
</dbReference>
<keyword evidence="1" id="KW-0238">DNA-binding</keyword>
<dbReference type="AlphaFoldDB" id="A0A9P8A702"/>
<dbReference type="GO" id="GO:0003677">
    <property type="term" value="F:DNA binding"/>
    <property type="evidence" value="ECO:0007669"/>
    <property type="project" value="UniProtKB-KW"/>
</dbReference>
<organism evidence="4 5">
    <name type="scientific">Mortierella alpina</name>
    <name type="common">Oleaginous fungus</name>
    <name type="synonym">Mortierella renispora</name>
    <dbReference type="NCBI Taxonomy" id="64518"/>
    <lineage>
        <taxon>Eukaryota</taxon>
        <taxon>Fungi</taxon>
        <taxon>Fungi incertae sedis</taxon>
        <taxon>Mucoromycota</taxon>
        <taxon>Mortierellomycotina</taxon>
        <taxon>Mortierellomycetes</taxon>
        <taxon>Mortierellales</taxon>
        <taxon>Mortierellaceae</taxon>
        <taxon>Mortierella</taxon>
    </lineage>
</organism>
<accession>A0A9P8A702</accession>